<evidence type="ECO:0000313" key="2">
    <source>
        <dbReference type="EMBL" id="KAF0332932.1"/>
    </source>
</evidence>
<comment type="caution">
    <text evidence="2">The sequence shown here is derived from an EMBL/GenBank/DDBJ whole genome shotgun (WGS) entry which is preliminary data.</text>
</comment>
<dbReference type="AlphaFoldDB" id="A0A8H3ZYF0"/>
<accession>A0A8H3ZYF0</accession>
<proteinExistence type="predicted"/>
<keyword evidence="1" id="KW-0472">Membrane</keyword>
<name>A0A8H3ZYF0_GIGMA</name>
<feature type="transmembrane region" description="Helical" evidence="1">
    <location>
        <begin position="153"/>
        <end position="179"/>
    </location>
</feature>
<keyword evidence="1" id="KW-0812">Transmembrane</keyword>
<evidence type="ECO:0000256" key="1">
    <source>
        <dbReference type="SAM" id="Phobius"/>
    </source>
</evidence>
<dbReference type="EMBL" id="WTPW01004363">
    <property type="protein sequence ID" value="KAF0332932.1"/>
    <property type="molecule type" value="Genomic_DNA"/>
</dbReference>
<evidence type="ECO:0000313" key="3">
    <source>
        <dbReference type="Proteomes" id="UP000439903"/>
    </source>
</evidence>
<dbReference type="OrthoDB" id="10461375at2759"/>
<sequence>MTTWCYCSICGESGKVVSAQTERLHRQEECGRIGHSIDNSQEETRKPLLSTSQSFNISISSTEDLSTLFLATLNYSSSEEISKTEQENNFEDSSSIRETGLLDDIELEDSNIEEETILSFKSAKTYTQPNSKYIPYSILLNTFKDSFNLTIQWVLLWIFSFQQAFTLPYTAIIALLIFIKALVFNDDSNFPEILYKAKDAISFKKTIIQFVVCEKCHFLTNLEKQAKEK</sequence>
<protein>
    <submittedName>
        <fullName evidence="2">Uncharacterized protein</fullName>
    </submittedName>
</protein>
<keyword evidence="3" id="KW-1185">Reference proteome</keyword>
<organism evidence="2 3">
    <name type="scientific">Gigaspora margarita</name>
    <dbReference type="NCBI Taxonomy" id="4874"/>
    <lineage>
        <taxon>Eukaryota</taxon>
        <taxon>Fungi</taxon>
        <taxon>Fungi incertae sedis</taxon>
        <taxon>Mucoromycota</taxon>
        <taxon>Glomeromycotina</taxon>
        <taxon>Glomeromycetes</taxon>
        <taxon>Diversisporales</taxon>
        <taxon>Gigasporaceae</taxon>
        <taxon>Gigaspora</taxon>
    </lineage>
</organism>
<dbReference type="Proteomes" id="UP000439903">
    <property type="component" value="Unassembled WGS sequence"/>
</dbReference>
<reference evidence="2 3" key="1">
    <citation type="journal article" date="2019" name="Environ. Microbiol.">
        <title>At the nexus of three kingdoms: the genome of the mycorrhizal fungus Gigaspora margarita provides insights into plant, endobacterial and fungal interactions.</title>
        <authorList>
            <person name="Venice F."/>
            <person name="Ghignone S."/>
            <person name="Salvioli di Fossalunga A."/>
            <person name="Amselem J."/>
            <person name="Novero M."/>
            <person name="Xianan X."/>
            <person name="Sedzielewska Toro K."/>
            <person name="Morin E."/>
            <person name="Lipzen A."/>
            <person name="Grigoriev I.V."/>
            <person name="Henrissat B."/>
            <person name="Martin F.M."/>
            <person name="Bonfante P."/>
        </authorList>
    </citation>
    <scope>NUCLEOTIDE SEQUENCE [LARGE SCALE GENOMIC DNA]</scope>
    <source>
        <strain evidence="2 3">BEG34</strain>
    </source>
</reference>
<gene>
    <name evidence="2" type="ORF">F8M41_018253</name>
</gene>
<keyword evidence="1" id="KW-1133">Transmembrane helix</keyword>